<sequence>MKPIRGYIHNFNEANLVMHAIRLGLVEPVRDRLCIEERELIRSGCIFCFIETKEGMKRWTDGKIWSPSKIVGHFLLYKQVPRHLSKSSLKKGIHNGSNYMKNGCSLAQSINDKDESEKLTFFKKTISIPFDKKTYHIISYYQPLFAKHGISDIPFFKDLSRSLNDFPILNDEKYLQSLKEKNLNIANEFNLTKPAENNMHPMVDRDELEKLAAGILVKRLRLEY</sequence>
<dbReference type="Pfam" id="PF09729">
    <property type="entry name" value="Gti1_Pac2"/>
    <property type="match status" value="2"/>
</dbReference>
<keyword evidence="2" id="KW-1185">Reference proteome</keyword>
<dbReference type="GO" id="GO:0003677">
    <property type="term" value="F:DNA binding"/>
    <property type="evidence" value="ECO:0007669"/>
    <property type="project" value="TreeGrafter"/>
</dbReference>
<reference evidence="1 2" key="1">
    <citation type="submission" date="2017-12" db="EMBL/GenBank/DDBJ databases">
        <authorList>
            <person name="Pombert J.-F."/>
            <person name="Haag K.L."/>
            <person name="Ebert D."/>
        </authorList>
    </citation>
    <scope>NUCLEOTIDE SEQUENCE [LARGE SCALE GENOMIC DNA]</scope>
    <source>
        <strain evidence="1">IL-G-3</strain>
    </source>
</reference>
<accession>A0A4Q9M1T4</accession>
<dbReference type="PANTHER" id="PTHR28027:SF2">
    <property type="entry name" value="TRANSCRIPTIONAL REGULATOR MIT1"/>
    <property type="match status" value="1"/>
</dbReference>
<dbReference type="InterPro" id="IPR018608">
    <property type="entry name" value="Gti1/Pac2"/>
</dbReference>
<proteinExistence type="predicted"/>
<dbReference type="Proteomes" id="UP000292282">
    <property type="component" value="Unassembled WGS sequence"/>
</dbReference>
<protein>
    <submittedName>
        <fullName evidence="1">Gluconate transport-inducing protein</fullName>
    </submittedName>
</protein>
<dbReference type="PANTHER" id="PTHR28027">
    <property type="entry name" value="TRANSCRIPTIONAL REGULATOR MIT1"/>
    <property type="match status" value="1"/>
</dbReference>
<gene>
    <name evidence="1" type="ORF">CWI38_0043p0050</name>
</gene>
<dbReference type="EMBL" id="PITK01000043">
    <property type="protein sequence ID" value="TBU20625.1"/>
    <property type="molecule type" value="Genomic_DNA"/>
</dbReference>
<evidence type="ECO:0000313" key="2">
    <source>
        <dbReference type="Proteomes" id="UP000292282"/>
    </source>
</evidence>
<dbReference type="AlphaFoldDB" id="A0A4Q9M1T4"/>
<organism evidence="1 2">
    <name type="scientific">Hamiltosporidium tvaerminnensis</name>
    <dbReference type="NCBI Taxonomy" id="1176355"/>
    <lineage>
        <taxon>Eukaryota</taxon>
        <taxon>Fungi</taxon>
        <taxon>Fungi incertae sedis</taxon>
        <taxon>Microsporidia</taxon>
        <taxon>Dubosqiidae</taxon>
        <taxon>Hamiltosporidium</taxon>
    </lineage>
</organism>
<dbReference type="OrthoDB" id="5572844at2759"/>
<evidence type="ECO:0000313" key="1">
    <source>
        <dbReference type="EMBL" id="TBU20625.1"/>
    </source>
</evidence>
<comment type="caution">
    <text evidence="1">The sequence shown here is derived from an EMBL/GenBank/DDBJ whole genome shotgun (WGS) entry which is preliminary data.</text>
</comment>
<name>A0A4Q9M1T4_9MICR</name>
<dbReference type="VEuPathDB" id="MicrosporidiaDB:CWI38_0043p0050"/>